<dbReference type="AlphaFoldDB" id="A0A7Y0E3T7"/>
<protein>
    <submittedName>
        <fullName evidence="3">SDR family oxidoreductase</fullName>
    </submittedName>
</protein>
<dbReference type="GO" id="GO:0016491">
    <property type="term" value="F:oxidoreductase activity"/>
    <property type="evidence" value="ECO:0007669"/>
    <property type="project" value="UniProtKB-KW"/>
</dbReference>
<dbReference type="PANTHER" id="PTHR43639:SF1">
    <property type="entry name" value="SHORT-CHAIN DEHYDROGENASE_REDUCTASE FAMILY PROTEIN"/>
    <property type="match status" value="1"/>
</dbReference>
<dbReference type="PRINTS" id="PR00081">
    <property type="entry name" value="GDHRDH"/>
</dbReference>
<keyword evidence="2" id="KW-0560">Oxidoreductase</keyword>
<dbReference type="PROSITE" id="PS00061">
    <property type="entry name" value="ADH_SHORT"/>
    <property type="match status" value="1"/>
</dbReference>
<dbReference type="Pfam" id="PF13561">
    <property type="entry name" value="adh_short_C2"/>
    <property type="match status" value="1"/>
</dbReference>
<evidence type="ECO:0000313" key="4">
    <source>
        <dbReference type="Proteomes" id="UP000539372"/>
    </source>
</evidence>
<evidence type="ECO:0000256" key="2">
    <source>
        <dbReference type="ARBA" id="ARBA00023002"/>
    </source>
</evidence>
<keyword evidence="4" id="KW-1185">Reference proteome</keyword>
<dbReference type="PANTHER" id="PTHR43639">
    <property type="entry name" value="OXIDOREDUCTASE, SHORT-CHAIN DEHYDROGENASE/REDUCTASE FAMILY (AFU_ORTHOLOGUE AFUA_5G02870)"/>
    <property type="match status" value="1"/>
</dbReference>
<dbReference type="SUPFAM" id="SSF51735">
    <property type="entry name" value="NAD(P)-binding Rossmann-fold domains"/>
    <property type="match status" value="1"/>
</dbReference>
<comment type="caution">
    <text evidence="3">The sequence shown here is derived from an EMBL/GenBank/DDBJ whole genome shotgun (WGS) entry which is preliminary data.</text>
</comment>
<dbReference type="Proteomes" id="UP000539372">
    <property type="component" value="Unassembled WGS sequence"/>
</dbReference>
<dbReference type="EMBL" id="JABBNT010000008">
    <property type="protein sequence ID" value="NMM46706.1"/>
    <property type="molecule type" value="Genomic_DNA"/>
</dbReference>
<name>A0A7Y0E3T7_9PROT</name>
<comment type="similarity">
    <text evidence="1">Belongs to the short-chain dehydrogenases/reductases (SDR) family.</text>
</comment>
<dbReference type="InterPro" id="IPR036291">
    <property type="entry name" value="NAD(P)-bd_dom_sf"/>
</dbReference>
<dbReference type="CDD" id="cd05345">
    <property type="entry name" value="BKR_3_SDR_c"/>
    <property type="match status" value="1"/>
</dbReference>
<reference evidence="3 4" key="1">
    <citation type="submission" date="2020-04" db="EMBL/GenBank/DDBJ databases">
        <title>Rhodospirillaceae bacterium KN72 isolated from deep sea.</title>
        <authorList>
            <person name="Zhang D.-C."/>
        </authorList>
    </citation>
    <scope>NUCLEOTIDE SEQUENCE [LARGE SCALE GENOMIC DNA]</scope>
    <source>
        <strain evidence="3 4">KN72</strain>
    </source>
</reference>
<sequence>MRLKDKVAIITGAASGFGEGIARRFAEEGSRVVIADLNAESGARIAAEIGASAVSIRADVTSADDWKALIQEAVDGFGRLDIVVNNAGYTHVNQPMMDVPESEYDRCYAVNVKALYLSAMAAVPVFRAQGSGQFLNIASTAGVRPRPGLVWYNSSKSAAIGVTRSMAIELAAEGIRVNAINPVAGETPLLTKFMGEDTPEKRAAFRASVPIGRLSTPSDIANAALYLCSDEASMLTGVCLEVDGGRCI</sequence>
<dbReference type="FunFam" id="3.40.50.720:FF:000084">
    <property type="entry name" value="Short-chain dehydrogenase reductase"/>
    <property type="match status" value="1"/>
</dbReference>
<evidence type="ECO:0000313" key="3">
    <source>
        <dbReference type="EMBL" id="NMM46706.1"/>
    </source>
</evidence>
<dbReference type="InterPro" id="IPR002347">
    <property type="entry name" value="SDR_fam"/>
</dbReference>
<dbReference type="PRINTS" id="PR00080">
    <property type="entry name" value="SDRFAMILY"/>
</dbReference>
<gene>
    <name evidence="3" type="ORF">HH303_19605</name>
</gene>
<dbReference type="NCBIfam" id="NF005559">
    <property type="entry name" value="PRK07231.1"/>
    <property type="match status" value="1"/>
</dbReference>
<proteinExistence type="inferred from homology"/>
<organism evidence="3 4">
    <name type="scientific">Pacificispira spongiicola</name>
    <dbReference type="NCBI Taxonomy" id="2729598"/>
    <lineage>
        <taxon>Bacteria</taxon>
        <taxon>Pseudomonadati</taxon>
        <taxon>Pseudomonadota</taxon>
        <taxon>Alphaproteobacteria</taxon>
        <taxon>Rhodospirillales</taxon>
        <taxon>Rhodospirillaceae</taxon>
        <taxon>Pacificispira</taxon>
    </lineage>
</organism>
<dbReference type="InterPro" id="IPR020904">
    <property type="entry name" value="Sc_DH/Rdtase_CS"/>
</dbReference>
<dbReference type="RefSeq" id="WP_169627099.1">
    <property type="nucleotide sequence ID" value="NZ_JABBNT010000008.1"/>
</dbReference>
<accession>A0A7Y0E3T7</accession>
<evidence type="ECO:0000256" key="1">
    <source>
        <dbReference type="ARBA" id="ARBA00006484"/>
    </source>
</evidence>
<dbReference type="Gene3D" id="3.40.50.720">
    <property type="entry name" value="NAD(P)-binding Rossmann-like Domain"/>
    <property type="match status" value="1"/>
</dbReference>